<dbReference type="PROSITE" id="PS51387">
    <property type="entry name" value="FAD_PCMH"/>
    <property type="match status" value="1"/>
</dbReference>
<dbReference type="Proteomes" id="UP001295740">
    <property type="component" value="Unassembled WGS sequence"/>
</dbReference>
<organism evidence="8 9">
    <name type="scientific">Anthostomella pinea</name>
    <dbReference type="NCBI Taxonomy" id="933095"/>
    <lineage>
        <taxon>Eukaryota</taxon>
        <taxon>Fungi</taxon>
        <taxon>Dikarya</taxon>
        <taxon>Ascomycota</taxon>
        <taxon>Pezizomycotina</taxon>
        <taxon>Sordariomycetes</taxon>
        <taxon>Xylariomycetidae</taxon>
        <taxon>Xylariales</taxon>
        <taxon>Xylariaceae</taxon>
        <taxon>Anthostomella</taxon>
    </lineage>
</organism>
<dbReference type="PANTHER" id="PTHR42973">
    <property type="entry name" value="BINDING OXIDOREDUCTASE, PUTATIVE (AFU_ORTHOLOGUE AFUA_1G17690)-RELATED"/>
    <property type="match status" value="1"/>
</dbReference>
<feature type="chain" id="PRO_5042521458" evidence="6">
    <location>
        <begin position="22"/>
        <end position="489"/>
    </location>
</feature>
<dbReference type="InterPro" id="IPR012951">
    <property type="entry name" value="BBE"/>
</dbReference>
<keyword evidence="5" id="KW-0560">Oxidoreductase</keyword>
<accession>A0AAI8VPP6</accession>
<feature type="domain" description="FAD-binding PCMH-type" evidence="7">
    <location>
        <begin position="53"/>
        <end position="225"/>
    </location>
</feature>
<comment type="cofactor">
    <cofactor evidence="1">
        <name>FAD</name>
        <dbReference type="ChEBI" id="CHEBI:57692"/>
    </cofactor>
</comment>
<dbReference type="GO" id="GO:0071949">
    <property type="term" value="F:FAD binding"/>
    <property type="evidence" value="ECO:0007669"/>
    <property type="project" value="InterPro"/>
</dbReference>
<evidence type="ECO:0000256" key="5">
    <source>
        <dbReference type="ARBA" id="ARBA00023002"/>
    </source>
</evidence>
<dbReference type="SUPFAM" id="SSF55103">
    <property type="entry name" value="FAD-linked oxidases, C-terminal domain"/>
    <property type="match status" value="1"/>
</dbReference>
<keyword evidence="9" id="KW-1185">Reference proteome</keyword>
<dbReference type="SUPFAM" id="SSF56176">
    <property type="entry name" value="FAD-binding/transporter-associated domain-like"/>
    <property type="match status" value="1"/>
</dbReference>
<dbReference type="EMBL" id="CAUWAG010000011">
    <property type="protein sequence ID" value="CAJ2508468.1"/>
    <property type="molecule type" value="Genomic_DNA"/>
</dbReference>
<dbReference type="InterPro" id="IPR016169">
    <property type="entry name" value="FAD-bd_PCMH_sub2"/>
</dbReference>
<dbReference type="InterPro" id="IPR016164">
    <property type="entry name" value="FAD-linked_Oxase-like_C"/>
</dbReference>
<dbReference type="Pfam" id="PF08031">
    <property type="entry name" value="BBE"/>
    <property type="match status" value="1"/>
</dbReference>
<gene>
    <name evidence="8" type="ORF">KHLLAP_LOCUS8936</name>
</gene>
<dbReference type="Gene3D" id="3.30.43.10">
    <property type="entry name" value="Uridine Diphospho-n-acetylenolpyruvylglucosamine Reductase, domain 2"/>
    <property type="match status" value="1"/>
</dbReference>
<keyword evidence="3" id="KW-0285">Flavoprotein</keyword>
<evidence type="ECO:0000256" key="1">
    <source>
        <dbReference type="ARBA" id="ARBA00001974"/>
    </source>
</evidence>
<protein>
    <submittedName>
        <fullName evidence="8">Uu.00g134940.m01.CDS01</fullName>
    </submittedName>
</protein>
<dbReference type="InterPro" id="IPR050416">
    <property type="entry name" value="FAD-linked_Oxidoreductase"/>
</dbReference>
<dbReference type="GO" id="GO:0016491">
    <property type="term" value="F:oxidoreductase activity"/>
    <property type="evidence" value="ECO:0007669"/>
    <property type="project" value="UniProtKB-KW"/>
</dbReference>
<keyword evidence="6" id="KW-0732">Signal</keyword>
<dbReference type="InterPro" id="IPR016166">
    <property type="entry name" value="FAD-bd_PCMH"/>
</dbReference>
<name>A0AAI8VPP6_9PEZI</name>
<feature type="signal peptide" evidence="6">
    <location>
        <begin position="1"/>
        <end position="21"/>
    </location>
</feature>
<evidence type="ECO:0000259" key="7">
    <source>
        <dbReference type="PROSITE" id="PS51387"/>
    </source>
</evidence>
<evidence type="ECO:0000256" key="4">
    <source>
        <dbReference type="ARBA" id="ARBA00022827"/>
    </source>
</evidence>
<comment type="caution">
    <text evidence="8">The sequence shown here is derived from an EMBL/GenBank/DDBJ whole genome shotgun (WGS) entry which is preliminary data.</text>
</comment>
<dbReference type="Pfam" id="PF01565">
    <property type="entry name" value="FAD_binding_4"/>
    <property type="match status" value="1"/>
</dbReference>
<evidence type="ECO:0000256" key="3">
    <source>
        <dbReference type="ARBA" id="ARBA00022630"/>
    </source>
</evidence>
<dbReference type="PANTHER" id="PTHR42973:SF39">
    <property type="entry name" value="FAD-BINDING PCMH-TYPE DOMAIN-CONTAINING PROTEIN"/>
    <property type="match status" value="1"/>
</dbReference>
<comment type="similarity">
    <text evidence="2">Belongs to the oxygen-dependent FAD-linked oxidoreductase family.</text>
</comment>
<dbReference type="InterPro" id="IPR016167">
    <property type="entry name" value="FAD-bd_PCMH_sub1"/>
</dbReference>
<dbReference type="Gene3D" id="3.30.465.10">
    <property type="match status" value="1"/>
</dbReference>
<dbReference type="AlphaFoldDB" id="A0AAI8VPP6"/>
<dbReference type="InterPro" id="IPR036318">
    <property type="entry name" value="FAD-bd_PCMH-like_sf"/>
</dbReference>
<evidence type="ECO:0000313" key="8">
    <source>
        <dbReference type="EMBL" id="CAJ2508468.1"/>
    </source>
</evidence>
<keyword evidence="4" id="KW-0274">FAD</keyword>
<evidence type="ECO:0000256" key="2">
    <source>
        <dbReference type="ARBA" id="ARBA00005466"/>
    </source>
</evidence>
<sequence>MKHASQLVPWAFACALAVVNCSSLLQRLQSELSPRLSGSGLLSETAPARWSEFDAPNPGVVVNVATESDVAATVRYCTAHDIPFLAHNGGNGWATTFHLDKDGVMINLAALNHVTFNADKSQATIGGGSNISNAIDHAYAAGTLVQTGNCNCVGVLGAILGGGYGNLMGTYGFGVDNVLSLRVVTADGRLRDVTAASDPDLFWGLRGAGPNFGIVTAATVKSYPAAAAEDMQAWTGNLVYTSDQLEDVVQAIQDLVLTPDMVIFLYFLADATTGVPAVIAAPFLYKGDAAAGRAAFAGLYAVGPVADTTAIVPYDQWNVASDALCTRGSFKPGWAAGFQDMVPATWRAVWDAYVAFQRLPGAASSGVLLEAYDLTKARSVPAGSAAFPNRNVRFNAFAIPWYNDSSLDARAAAFGGAARDLLRATSGLPRNQTYVNFAHGDEPLTEVYGDGVPRLQAIKERYDPGNVFDEWFDIRPGGTSNTSKASYYY</sequence>
<evidence type="ECO:0000313" key="9">
    <source>
        <dbReference type="Proteomes" id="UP001295740"/>
    </source>
</evidence>
<dbReference type="Gene3D" id="3.40.462.20">
    <property type="match status" value="1"/>
</dbReference>
<dbReference type="InterPro" id="IPR006094">
    <property type="entry name" value="Oxid_FAD_bind_N"/>
</dbReference>
<reference evidence="8" key="1">
    <citation type="submission" date="2023-10" db="EMBL/GenBank/DDBJ databases">
        <authorList>
            <person name="Hackl T."/>
        </authorList>
    </citation>
    <scope>NUCLEOTIDE SEQUENCE</scope>
</reference>
<proteinExistence type="inferred from homology"/>
<evidence type="ECO:0000256" key="6">
    <source>
        <dbReference type="SAM" id="SignalP"/>
    </source>
</evidence>